<evidence type="ECO:0000256" key="4">
    <source>
        <dbReference type="ARBA" id="ARBA00022692"/>
    </source>
</evidence>
<sequence length="518" mass="54761">MSPTSEPITAASPATDPRRWWGLVFIGLAQLMVVLDATIVNIALPSAQRDLSMSDTNRQWVITAYTLAFGGLLLLGGRIADLVGRKRTFLAGLIGFAVASALGGAAHTDWQLFGARALQGVFAALLAPSALSLLTTTFTDPRERGKAFGVYSGIAGAGSAVGLLAGGLLTEYLDWRWCMYVNAPIALIAFAGGLWALHDHRPERRTRLDLRGVLLACTGLVAVVYGCSEAEPHGWDSPRVLTLLVGGVALLALFGWWQTRARHPLLPPRVVRDRNRAGAFLTLGLAVIAMFGMFLYMTYYFQLVLGYRPVEAGLAFLPMSATIIVTSTQIASRLLHRLPPRLLITPGTLLAAVALFLLTSLPVRADYAVHVLPSTILFGLGLGLIFVAVMDTATKGVDPNDSGVTSATVNTCQQVGGSIGTALLNTIATATTGSYVAAHLKSAAATGPVTPAARSAIVKDGVVHGFHVGLAWASVIMLAASAVAWLVITAPAPRHGDRAPEGGPRGTRTEREPRRTRP</sequence>
<feature type="transmembrane region" description="Helical" evidence="9">
    <location>
        <begin position="342"/>
        <end position="361"/>
    </location>
</feature>
<dbReference type="PRINTS" id="PR01036">
    <property type="entry name" value="TCRTETB"/>
</dbReference>
<feature type="transmembrane region" description="Helical" evidence="9">
    <location>
        <begin position="181"/>
        <end position="198"/>
    </location>
</feature>
<feature type="domain" description="Major facilitator superfamily (MFS) profile" evidence="10">
    <location>
        <begin position="22"/>
        <end position="496"/>
    </location>
</feature>
<feature type="transmembrane region" description="Helical" evidence="9">
    <location>
        <begin position="148"/>
        <end position="169"/>
    </location>
</feature>
<feature type="transmembrane region" description="Helical" evidence="9">
    <location>
        <begin position="278"/>
        <end position="301"/>
    </location>
</feature>
<protein>
    <submittedName>
        <fullName evidence="11">Transmembrane efflux protein</fullName>
    </submittedName>
</protein>
<keyword evidence="7" id="KW-0046">Antibiotic resistance</keyword>
<evidence type="ECO:0000256" key="1">
    <source>
        <dbReference type="ARBA" id="ARBA00004651"/>
    </source>
</evidence>
<evidence type="ECO:0000313" key="12">
    <source>
        <dbReference type="Proteomes" id="UP000011740"/>
    </source>
</evidence>
<feature type="transmembrane region" description="Helical" evidence="9">
    <location>
        <begin position="210"/>
        <end position="228"/>
    </location>
</feature>
<dbReference type="eggNOG" id="COG0477">
    <property type="taxonomic scope" value="Bacteria"/>
</dbReference>
<dbReference type="Gene3D" id="1.20.1250.20">
    <property type="entry name" value="MFS general substrate transporter like domains"/>
    <property type="match status" value="1"/>
</dbReference>
<dbReference type="NCBIfam" id="TIGR00711">
    <property type="entry name" value="efflux_EmrB"/>
    <property type="match status" value="1"/>
</dbReference>
<dbReference type="PROSITE" id="PS50850">
    <property type="entry name" value="MFS"/>
    <property type="match status" value="1"/>
</dbReference>
<keyword evidence="4 9" id="KW-0812">Transmembrane</keyword>
<gene>
    <name evidence="11" type="ORF">H340_12605</name>
</gene>
<feature type="transmembrane region" description="Helical" evidence="9">
    <location>
        <begin position="20"/>
        <end position="40"/>
    </location>
</feature>
<dbReference type="SUPFAM" id="SSF103473">
    <property type="entry name" value="MFS general substrate transporter"/>
    <property type="match status" value="1"/>
</dbReference>
<feature type="transmembrane region" description="Helical" evidence="9">
    <location>
        <begin position="469"/>
        <end position="488"/>
    </location>
</feature>
<feature type="transmembrane region" description="Helical" evidence="9">
    <location>
        <begin position="240"/>
        <end position="257"/>
    </location>
</feature>
<feature type="transmembrane region" description="Helical" evidence="9">
    <location>
        <begin position="89"/>
        <end position="107"/>
    </location>
</feature>
<evidence type="ECO:0000256" key="3">
    <source>
        <dbReference type="ARBA" id="ARBA00022475"/>
    </source>
</evidence>
<dbReference type="InterPro" id="IPR011701">
    <property type="entry name" value="MFS"/>
</dbReference>
<dbReference type="Proteomes" id="UP000011740">
    <property type="component" value="Unassembled WGS sequence"/>
</dbReference>
<evidence type="ECO:0000256" key="8">
    <source>
        <dbReference type="SAM" id="MobiDB-lite"/>
    </source>
</evidence>
<feature type="region of interest" description="Disordered" evidence="8">
    <location>
        <begin position="493"/>
        <end position="518"/>
    </location>
</feature>
<accession>M3BKU9</accession>
<evidence type="ECO:0000256" key="9">
    <source>
        <dbReference type="SAM" id="Phobius"/>
    </source>
</evidence>
<comment type="caution">
    <text evidence="11">The sequence shown here is derived from an EMBL/GenBank/DDBJ whole genome shotgun (WGS) entry which is preliminary data.</text>
</comment>
<dbReference type="InterPro" id="IPR036259">
    <property type="entry name" value="MFS_trans_sf"/>
</dbReference>
<dbReference type="RefSeq" id="WP_004944007.1">
    <property type="nucleotide sequence ID" value="NZ_AORZ01000031.1"/>
</dbReference>
<comment type="subcellular location">
    <subcellularLocation>
        <location evidence="1">Cell membrane</location>
        <topology evidence="1">Multi-pass membrane protein</topology>
    </subcellularLocation>
</comment>
<dbReference type="EMBL" id="AORZ01000031">
    <property type="protein sequence ID" value="EMF00230.1"/>
    <property type="molecule type" value="Genomic_DNA"/>
</dbReference>
<dbReference type="AlphaFoldDB" id="M3BKU9"/>
<organism evidence="11 12">
    <name type="scientific">Streptomyces mobaraensis (strain ATCC 29032 / DSM 40847 / JCM 4168 / NBRC 13819 / NCIMB 11159 / IPCR 16-22)</name>
    <dbReference type="NCBI Taxonomy" id="1223523"/>
    <lineage>
        <taxon>Bacteria</taxon>
        <taxon>Bacillati</taxon>
        <taxon>Actinomycetota</taxon>
        <taxon>Actinomycetes</taxon>
        <taxon>Kitasatosporales</taxon>
        <taxon>Streptomycetaceae</taxon>
        <taxon>Streptomyces</taxon>
    </lineage>
</organism>
<dbReference type="PATRIC" id="fig|1223523.3.peg.2575"/>
<dbReference type="InterPro" id="IPR004638">
    <property type="entry name" value="EmrB-like"/>
</dbReference>
<evidence type="ECO:0000256" key="7">
    <source>
        <dbReference type="ARBA" id="ARBA00023251"/>
    </source>
</evidence>
<feature type="compositionally biased region" description="Basic and acidic residues" evidence="8">
    <location>
        <begin position="507"/>
        <end position="518"/>
    </location>
</feature>
<feature type="transmembrane region" description="Helical" evidence="9">
    <location>
        <begin position="367"/>
        <end position="389"/>
    </location>
</feature>
<dbReference type="PROSITE" id="PS00216">
    <property type="entry name" value="SUGAR_TRANSPORT_1"/>
    <property type="match status" value="1"/>
</dbReference>
<dbReference type="GO" id="GO:0046677">
    <property type="term" value="P:response to antibiotic"/>
    <property type="evidence" value="ECO:0007669"/>
    <property type="project" value="UniProtKB-KW"/>
</dbReference>
<dbReference type="InterPro" id="IPR020846">
    <property type="entry name" value="MFS_dom"/>
</dbReference>
<name>M3BKU9_STRM1</name>
<evidence type="ECO:0000313" key="11">
    <source>
        <dbReference type="EMBL" id="EMF00230.1"/>
    </source>
</evidence>
<dbReference type="CDD" id="cd17321">
    <property type="entry name" value="MFS_MMR_MDR_like"/>
    <property type="match status" value="1"/>
</dbReference>
<dbReference type="STRING" id="1223523.H340_12605"/>
<dbReference type="GO" id="GO:0005886">
    <property type="term" value="C:plasma membrane"/>
    <property type="evidence" value="ECO:0007669"/>
    <property type="project" value="UniProtKB-SubCell"/>
</dbReference>
<dbReference type="InterPro" id="IPR005829">
    <property type="entry name" value="Sugar_transporter_CS"/>
</dbReference>
<evidence type="ECO:0000256" key="6">
    <source>
        <dbReference type="ARBA" id="ARBA00023136"/>
    </source>
</evidence>
<evidence type="ECO:0000256" key="5">
    <source>
        <dbReference type="ARBA" id="ARBA00022989"/>
    </source>
</evidence>
<reference evidence="11 12" key="1">
    <citation type="journal article" date="2013" name="Genome Announc.">
        <title>Whole-Genome Shotgun Assembly and Analysis of the Genome of Streptomyces mobaraensis DSM 40847, a Strain for Industrial Production of Microbial Transglutaminase.</title>
        <authorList>
            <person name="Yang H."/>
            <person name="He T."/>
            <person name="Wu W."/>
            <person name="Zhu W."/>
            <person name="Lu B."/>
            <person name="Sun W."/>
        </authorList>
    </citation>
    <scope>NUCLEOTIDE SEQUENCE [LARGE SCALE GENOMIC DNA]</scope>
    <source>
        <strain evidence="11 12">DSM 40847</strain>
    </source>
</reference>
<dbReference type="PANTHER" id="PTHR42718">
    <property type="entry name" value="MAJOR FACILITATOR SUPERFAMILY MULTIDRUG TRANSPORTER MFSC"/>
    <property type="match status" value="1"/>
</dbReference>
<keyword evidence="2" id="KW-0813">Transport</keyword>
<evidence type="ECO:0000256" key="2">
    <source>
        <dbReference type="ARBA" id="ARBA00022448"/>
    </source>
</evidence>
<keyword evidence="3" id="KW-1003">Cell membrane</keyword>
<keyword evidence="6 9" id="KW-0472">Membrane</keyword>
<proteinExistence type="predicted"/>
<dbReference type="Pfam" id="PF07690">
    <property type="entry name" value="MFS_1"/>
    <property type="match status" value="1"/>
</dbReference>
<evidence type="ECO:0000259" key="10">
    <source>
        <dbReference type="PROSITE" id="PS50850"/>
    </source>
</evidence>
<feature type="transmembrane region" description="Helical" evidence="9">
    <location>
        <begin position="113"/>
        <end position="136"/>
    </location>
</feature>
<dbReference type="Gene3D" id="1.20.1720.10">
    <property type="entry name" value="Multidrug resistance protein D"/>
    <property type="match status" value="1"/>
</dbReference>
<keyword evidence="5 9" id="KW-1133">Transmembrane helix</keyword>
<dbReference type="GO" id="GO:0022857">
    <property type="term" value="F:transmembrane transporter activity"/>
    <property type="evidence" value="ECO:0007669"/>
    <property type="project" value="InterPro"/>
</dbReference>
<dbReference type="PANTHER" id="PTHR42718:SF46">
    <property type="entry name" value="BLR6921 PROTEIN"/>
    <property type="match status" value="1"/>
</dbReference>
<feature type="transmembrane region" description="Helical" evidence="9">
    <location>
        <begin position="60"/>
        <end position="77"/>
    </location>
</feature>